<dbReference type="Proteomes" id="UP001054889">
    <property type="component" value="Unassembled WGS sequence"/>
</dbReference>
<dbReference type="AlphaFoldDB" id="A0AAV5BY46"/>
<evidence type="ECO:0000256" key="2">
    <source>
        <dbReference type="SAM" id="SignalP"/>
    </source>
</evidence>
<dbReference type="InterPro" id="IPR051955">
    <property type="entry name" value="PME_Inhibitor"/>
</dbReference>
<feature type="chain" id="PRO_5043573839" description="Pectinesterase inhibitor domain-containing protein" evidence="2">
    <location>
        <begin position="35"/>
        <end position="200"/>
    </location>
</feature>
<dbReference type="Pfam" id="PF04043">
    <property type="entry name" value="PMEI"/>
    <property type="match status" value="1"/>
</dbReference>
<feature type="domain" description="Pectinesterase inhibitor" evidence="3">
    <location>
        <begin position="39"/>
        <end position="193"/>
    </location>
</feature>
<keyword evidence="5" id="KW-1185">Reference proteome</keyword>
<dbReference type="PANTHER" id="PTHR31080">
    <property type="entry name" value="PECTINESTERASE INHIBITOR-LIKE"/>
    <property type="match status" value="1"/>
</dbReference>
<gene>
    <name evidence="4" type="primary">ga07225</name>
    <name evidence="4" type="ORF">PR202_ga07225</name>
</gene>
<evidence type="ECO:0000256" key="1">
    <source>
        <dbReference type="ARBA" id="ARBA00022729"/>
    </source>
</evidence>
<dbReference type="PANTHER" id="PTHR31080:SF64">
    <property type="entry name" value="PLANT INVERTASE_PECTIN METHYLESTERASE INHIBITOR SUPERFAMILY PROTEIN"/>
    <property type="match status" value="1"/>
</dbReference>
<dbReference type="SMART" id="SM00856">
    <property type="entry name" value="PMEI"/>
    <property type="match status" value="1"/>
</dbReference>
<protein>
    <recommendedName>
        <fullName evidence="3">Pectinesterase inhibitor domain-containing protein</fullName>
    </recommendedName>
</protein>
<dbReference type="NCBIfam" id="TIGR01614">
    <property type="entry name" value="PME_inhib"/>
    <property type="match status" value="1"/>
</dbReference>
<dbReference type="SUPFAM" id="SSF101148">
    <property type="entry name" value="Plant invertase/pectin methylesterase inhibitor"/>
    <property type="match status" value="1"/>
</dbReference>
<keyword evidence="1 2" id="KW-0732">Signal</keyword>
<dbReference type="CDD" id="cd15798">
    <property type="entry name" value="PMEI-like_3"/>
    <property type="match status" value="1"/>
</dbReference>
<evidence type="ECO:0000313" key="4">
    <source>
        <dbReference type="EMBL" id="GJM90902.1"/>
    </source>
</evidence>
<sequence length="200" mass="20342">MAPHQPHAVSSHRHLVVVLLAVAAVATTRRAACAASTDGSSSFLRERCATTLDAGLCYDSLLPHAAEFQTSHVRLARVAADVAAAHLRALLANVKELLKTGTSAGDALHDCASTVSAAANLVRQSSAELAGLEEGGSSSRWGLSNAKTWLSAAITNEGTCADGINEAGAAAVSTSLDAGVAESRQHTSIALALVNGIPLQ</sequence>
<comment type="caution">
    <text evidence="4">The sequence shown here is derived from an EMBL/GenBank/DDBJ whole genome shotgun (WGS) entry which is preliminary data.</text>
</comment>
<reference evidence="4" key="2">
    <citation type="submission" date="2021-12" db="EMBL/GenBank/DDBJ databases">
        <title>Resequencing data analysis of finger millet.</title>
        <authorList>
            <person name="Hatakeyama M."/>
            <person name="Aluri S."/>
            <person name="Balachadran M.T."/>
            <person name="Sivarajan S.R."/>
            <person name="Poveda L."/>
            <person name="Shimizu-Inatsugi R."/>
            <person name="Schlapbach R."/>
            <person name="Sreeman S.M."/>
            <person name="Shimizu K.K."/>
        </authorList>
    </citation>
    <scope>NUCLEOTIDE SEQUENCE</scope>
</reference>
<dbReference type="InterPro" id="IPR006501">
    <property type="entry name" value="Pectinesterase_inhib_dom"/>
</dbReference>
<dbReference type="GO" id="GO:0004857">
    <property type="term" value="F:enzyme inhibitor activity"/>
    <property type="evidence" value="ECO:0007669"/>
    <property type="project" value="InterPro"/>
</dbReference>
<dbReference type="EMBL" id="BQKI01000003">
    <property type="protein sequence ID" value="GJM90902.1"/>
    <property type="molecule type" value="Genomic_DNA"/>
</dbReference>
<reference evidence="4" key="1">
    <citation type="journal article" date="2018" name="DNA Res.">
        <title>Multiple hybrid de novo genome assembly of finger millet, an orphan allotetraploid crop.</title>
        <authorList>
            <person name="Hatakeyama M."/>
            <person name="Aluri S."/>
            <person name="Balachadran M.T."/>
            <person name="Sivarajan S.R."/>
            <person name="Patrignani A."/>
            <person name="Gruter S."/>
            <person name="Poveda L."/>
            <person name="Shimizu-Inatsugi R."/>
            <person name="Baeten J."/>
            <person name="Francoijs K.J."/>
            <person name="Nataraja K.N."/>
            <person name="Reddy Y.A.N."/>
            <person name="Phadnis S."/>
            <person name="Ravikumar R.L."/>
            <person name="Schlapbach R."/>
            <person name="Sreeman S.M."/>
            <person name="Shimizu K.K."/>
        </authorList>
    </citation>
    <scope>NUCLEOTIDE SEQUENCE</scope>
</reference>
<evidence type="ECO:0000259" key="3">
    <source>
        <dbReference type="SMART" id="SM00856"/>
    </source>
</evidence>
<name>A0AAV5BY46_ELECO</name>
<organism evidence="4 5">
    <name type="scientific">Eleusine coracana subsp. coracana</name>
    <dbReference type="NCBI Taxonomy" id="191504"/>
    <lineage>
        <taxon>Eukaryota</taxon>
        <taxon>Viridiplantae</taxon>
        <taxon>Streptophyta</taxon>
        <taxon>Embryophyta</taxon>
        <taxon>Tracheophyta</taxon>
        <taxon>Spermatophyta</taxon>
        <taxon>Magnoliopsida</taxon>
        <taxon>Liliopsida</taxon>
        <taxon>Poales</taxon>
        <taxon>Poaceae</taxon>
        <taxon>PACMAD clade</taxon>
        <taxon>Chloridoideae</taxon>
        <taxon>Cynodonteae</taxon>
        <taxon>Eleusininae</taxon>
        <taxon>Eleusine</taxon>
    </lineage>
</organism>
<dbReference type="InterPro" id="IPR035513">
    <property type="entry name" value="Invertase/methylesterase_inhib"/>
</dbReference>
<accession>A0AAV5BY46</accession>
<proteinExistence type="predicted"/>
<feature type="signal peptide" evidence="2">
    <location>
        <begin position="1"/>
        <end position="34"/>
    </location>
</feature>
<dbReference type="Gene3D" id="1.20.140.40">
    <property type="entry name" value="Invertase/pectin methylesterase inhibitor family protein"/>
    <property type="match status" value="1"/>
</dbReference>
<evidence type="ECO:0000313" key="5">
    <source>
        <dbReference type="Proteomes" id="UP001054889"/>
    </source>
</evidence>